<dbReference type="InterPro" id="IPR014223">
    <property type="entry name" value="ABC_CydC/D"/>
</dbReference>
<feature type="transmembrane region" description="Helical" evidence="7">
    <location>
        <begin position="136"/>
        <end position="156"/>
    </location>
</feature>
<dbReference type="SUPFAM" id="SSF52540">
    <property type="entry name" value="P-loop containing nucleoside triphosphate hydrolases"/>
    <property type="match status" value="1"/>
</dbReference>
<evidence type="ECO:0000256" key="6">
    <source>
        <dbReference type="ARBA" id="ARBA00023136"/>
    </source>
</evidence>
<dbReference type="InterPro" id="IPR011527">
    <property type="entry name" value="ABC1_TM_dom"/>
</dbReference>
<name>A0ABT9ZDH5_9BACI</name>
<feature type="transmembrane region" description="Helical" evidence="7">
    <location>
        <begin position="20"/>
        <end position="43"/>
    </location>
</feature>
<dbReference type="NCBIfam" id="TIGR02868">
    <property type="entry name" value="CydC"/>
    <property type="match status" value="1"/>
</dbReference>
<dbReference type="InterPro" id="IPR039421">
    <property type="entry name" value="Type_1_exporter"/>
</dbReference>
<dbReference type="Proteomes" id="UP001234495">
    <property type="component" value="Unassembled WGS sequence"/>
</dbReference>
<dbReference type="SUPFAM" id="SSF90123">
    <property type="entry name" value="ABC transporter transmembrane region"/>
    <property type="match status" value="1"/>
</dbReference>
<comment type="subcellular location">
    <subcellularLocation>
        <location evidence="1">Cell membrane</location>
        <topology evidence="1">Multi-pass membrane protein</topology>
    </subcellularLocation>
</comment>
<feature type="transmembrane region" description="Helical" evidence="7">
    <location>
        <begin position="162"/>
        <end position="183"/>
    </location>
</feature>
<evidence type="ECO:0000256" key="2">
    <source>
        <dbReference type="ARBA" id="ARBA00022692"/>
    </source>
</evidence>
<dbReference type="Gene3D" id="1.20.1560.10">
    <property type="entry name" value="ABC transporter type 1, transmembrane domain"/>
    <property type="match status" value="1"/>
</dbReference>
<dbReference type="CDD" id="cd03247">
    <property type="entry name" value="ABCC_cytochrome_bd"/>
    <property type="match status" value="1"/>
</dbReference>
<evidence type="ECO:0000256" key="5">
    <source>
        <dbReference type="ARBA" id="ARBA00022989"/>
    </source>
</evidence>
<evidence type="ECO:0000256" key="3">
    <source>
        <dbReference type="ARBA" id="ARBA00022741"/>
    </source>
</evidence>
<feature type="transmembrane region" description="Helical" evidence="7">
    <location>
        <begin position="55"/>
        <end position="74"/>
    </location>
</feature>
<evidence type="ECO:0000313" key="10">
    <source>
        <dbReference type="EMBL" id="MDQ0230070.1"/>
    </source>
</evidence>
<dbReference type="PANTHER" id="PTHR43394">
    <property type="entry name" value="ATP-DEPENDENT PERMEASE MDL1, MITOCHONDRIAL"/>
    <property type="match status" value="1"/>
</dbReference>
<feature type="domain" description="ABC transmembrane type-1" evidence="9">
    <location>
        <begin position="20"/>
        <end position="304"/>
    </location>
</feature>
<keyword evidence="11" id="KW-1185">Reference proteome</keyword>
<dbReference type="PANTHER" id="PTHR43394:SF1">
    <property type="entry name" value="ATP-BINDING CASSETTE SUB-FAMILY B MEMBER 10, MITOCHONDRIAL"/>
    <property type="match status" value="1"/>
</dbReference>
<dbReference type="RefSeq" id="WP_307338829.1">
    <property type="nucleotide sequence ID" value="NZ_JAUSUD010000004.1"/>
</dbReference>
<evidence type="ECO:0000256" key="1">
    <source>
        <dbReference type="ARBA" id="ARBA00004651"/>
    </source>
</evidence>
<evidence type="ECO:0000259" key="8">
    <source>
        <dbReference type="PROSITE" id="PS50893"/>
    </source>
</evidence>
<feature type="transmembrane region" description="Helical" evidence="7">
    <location>
        <begin position="276"/>
        <end position="293"/>
    </location>
</feature>
<dbReference type="PROSITE" id="PS00211">
    <property type="entry name" value="ABC_TRANSPORTER_1"/>
    <property type="match status" value="1"/>
</dbReference>
<dbReference type="InterPro" id="IPR017871">
    <property type="entry name" value="ABC_transporter-like_CS"/>
</dbReference>
<keyword evidence="5 7" id="KW-1133">Transmembrane helix</keyword>
<protein>
    <submittedName>
        <fullName evidence="10">ATP-binding cassette subfamily C protein CydC</fullName>
    </submittedName>
</protein>
<evidence type="ECO:0000256" key="7">
    <source>
        <dbReference type="SAM" id="Phobius"/>
    </source>
</evidence>
<dbReference type="Gene3D" id="3.40.50.300">
    <property type="entry name" value="P-loop containing nucleotide triphosphate hydrolases"/>
    <property type="match status" value="1"/>
</dbReference>
<dbReference type="InterPro" id="IPR003593">
    <property type="entry name" value="AAA+_ATPase"/>
</dbReference>
<evidence type="ECO:0000313" key="11">
    <source>
        <dbReference type="Proteomes" id="UP001234495"/>
    </source>
</evidence>
<sequence>MNLFKVYITPYLKEYIKSIVLAIFFSVLTIATSALLAFTSGYLISRASLRPETILLLYVPIVGVRTFGISRAVFQYIERLTGHNAVLKIVSAMRVKLYEMIEPQALFIHNHFKTGDLLGTLADDIEHLQDVYIRTIFPTISALVILFMSTMTIAVFDWKFTIWILFCLCLIVFIYPIFSLYFLKSRQLNQKMRHTKQYETLTDSLFGLRDWMISRKSEQFIGDFYNAQMKINDINRSIVFWTQSRGFQLQLISGIVMVSIAIWSSNMVQAEEFAPAYIAAFTLVTLPILEGMIQVSHAVDRVSSYVESLKRIDKIQAFAHEKPVKTISIDAASIDHVNIEVNNLQYRYDQQQQAYALQNITLSVKQGEKIALLGKSGAGKSTLIQLLQGTLIPNEGMVTIGGVSPSSFGEHIYDLISVLNQKPYLFATSIENNIRLGNEHASKEEIIEVMQQVGLADYIESLPKRLETQMEETGQRFSGGERQRIALARILLKDTPIVILDEPTIGLDPLTEATLLNTIFTALKNKTVIWITHHLVAMDRMDQVIFLDNGLVTMKGSHHELIKTNKRYRQLFQMDRGGLVH</sequence>
<reference evidence="10 11" key="1">
    <citation type="submission" date="2023-07" db="EMBL/GenBank/DDBJ databases">
        <title>Genomic Encyclopedia of Type Strains, Phase IV (KMG-IV): sequencing the most valuable type-strain genomes for metagenomic binning, comparative biology and taxonomic classification.</title>
        <authorList>
            <person name="Goeker M."/>
        </authorList>
    </citation>
    <scope>NUCLEOTIDE SEQUENCE [LARGE SCALE GENOMIC DNA]</scope>
    <source>
        <strain evidence="10 11">DSM 29005</strain>
    </source>
</reference>
<evidence type="ECO:0000259" key="9">
    <source>
        <dbReference type="PROSITE" id="PS50929"/>
    </source>
</evidence>
<dbReference type="InterPro" id="IPR036640">
    <property type="entry name" value="ABC1_TM_sf"/>
</dbReference>
<gene>
    <name evidence="10" type="ORF">J2S19_001322</name>
</gene>
<feature type="domain" description="ABC transporter" evidence="8">
    <location>
        <begin position="339"/>
        <end position="574"/>
    </location>
</feature>
<keyword evidence="6 7" id="KW-0472">Membrane</keyword>
<accession>A0ABT9ZDH5</accession>
<proteinExistence type="predicted"/>
<keyword evidence="2 7" id="KW-0812">Transmembrane</keyword>
<dbReference type="PROSITE" id="PS50929">
    <property type="entry name" value="ABC_TM1F"/>
    <property type="match status" value="1"/>
</dbReference>
<dbReference type="SMART" id="SM00382">
    <property type="entry name" value="AAA"/>
    <property type="match status" value="1"/>
</dbReference>
<dbReference type="PROSITE" id="PS50893">
    <property type="entry name" value="ABC_TRANSPORTER_2"/>
    <property type="match status" value="1"/>
</dbReference>
<dbReference type="InterPro" id="IPR027417">
    <property type="entry name" value="P-loop_NTPase"/>
</dbReference>
<dbReference type="Pfam" id="PF00664">
    <property type="entry name" value="ABC_membrane"/>
    <property type="match status" value="1"/>
</dbReference>
<dbReference type="Pfam" id="PF00005">
    <property type="entry name" value="ABC_tran"/>
    <property type="match status" value="1"/>
</dbReference>
<dbReference type="GO" id="GO:0005524">
    <property type="term" value="F:ATP binding"/>
    <property type="evidence" value="ECO:0007669"/>
    <property type="project" value="UniProtKB-KW"/>
</dbReference>
<keyword evidence="3" id="KW-0547">Nucleotide-binding</keyword>
<dbReference type="EMBL" id="JAUSUD010000004">
    <property type="protein sequence ID" value="MDQ0230070.1"/>
    <property type="molecule type" value="Genomic_DNA"/>
</dbReference>
<keyword evidence="4 10" id="KW-0067">ATP-binding</keyword>
<evidence type="ECO:0000256" key="4">
    <source>
        <dbReference type="ARBA" id="ARBA00022840"/>
    </source>
</evidence>
<organism evidence="10 11">
    <name type="scientific">Metabacillus malikii</name>
    <dbReference type="NCBI Taxonomy" id="1504265"/>
    <lineage>
        <taxon>Bacteria</taxon>
        <taxon>Bacillati</taxon>
        <taxon>Bacillota</taxon>
        <taxon>Bacilli</taxon>
        <taxon>Bacillales</taxon>
        <taxon>Bacillaceae</taxon>
        <taxon>Metabacillus</taxon>
    </lineage>
</organism>
<feature type="transmembrane region" description="Helical" evidence="7">
    <location>
        <begin position="246"/>
        <end position="264"/>
    </location>
</feature>
<comment type="caution">
    <text evidence="10">The sequence shown here is derived from an EMBL/GenBank/DDBJ whole genome shotgun (WGS) entry which is preliminary data.</text>
</comment>
<dbReference type="InterPro" id="IPR003439">
    <property type="entry name" value="ABC_transporter-like_ATP-bd"/>
</dbReference>